<reference evidence="3" key="1">
    <citation type="journal article" date="2019" name="Int. J. Syst. Evol. Microbiol.">
        <title>The Global Catalogue of Microorganisms (GCM) 10K type strain sequencing project: providing services to taxonomists for standard genome sequencing and annotation.</title>
        <authorList>
            <consortium name="The Broad Institute Genomics Platform"/>
            <consortium name="The Broad Institute Genome Sequencing Center for Infectious Disease"/>
            <person name="Wu L."/>
            <person name="Ma J."/>
        </authorList>
    </citation>
    <scope>NUCLEOTIDE SEQUENCE [LARGE SCALE GENOMIC DNA]</scope>
    <source>
        <strain evidence="3">KACC 11904</strain>
    </source>
</reference>
<evidence type="ECO:0000313" key="3">
    <source>
        <dbReference type="Proteomes" id="UP001596044"/>
    </source>
</evidence>
<sequence>MAERGNKRFRDNRYLQGIIVIYTLYWAWLAVAPYSRFDWVLENLLIWLALLVLMILYRQFVFSNVSYTLIALFLALHTLGAHYSYNENIVDIWMKIMLHSPRDNYDRLVHFSFGLLLAYPIREALATWTGLRRSWLSVITCTVVLALGAFYELIEMWVAHIVAPEIGTLFLGTQGDPWDSQHDMEVALYGAVIAMLVTALVRGRRA</sequence>
<dbReference type="InterPro" id="IPR014509">
    <property type="entry name" value="YjdF-like"/>
</dbReference>
<feature type="transmembrane region" description="Helical" evidence="1">
    <location>
        <begin position="14"/>
        <end position="34"/>
    </location>
</feature>
<evidence type="ECO:0000313" key="2">
    <source>
        <dbReference type="EMBL" id="MFC5447152.1"/>
    </source>
</evidence>
<dbReference type="EMBL" id="JBHSMJ010000006">
    <property type="protein sequence ID" value="MFC5447152.1"/>
    <property type="molecule type" value="Genomic_DNA"/>
</dbReference>
<keyword evidence="1" id="KW-0812">Transmembrane</keyword>
<dbReference type="Proteomes" id="UP001596044">
    <property type="component" value="Unassembled WGS sequence"/>
</dbReference>
<proteinExistence type="predicted"/>
<dbReference type="InterPro" id="IPR058534">
    <property type="entry name" value="YjdF"/>
</dbReference>
<feature type="transmembrane region" description="Helical" evidence="1">
    <location>
        <begin position="134"/>
        <end position="154"/>
    </location>
</feature>
<keyword evidence="3" id="KW-1185">Reference proteome</keyword>
<feature type="transmembrane region" description="Helical" evidence="1">
    <location>
        <begin position="64"/>
        <end position="85"/>
    </location>
</feature>
<dbReference type="RefSeq" id="WP_270878360.1">
    <property type="nucleotide sequence ID" value="NZ_JAQFVF010000019.1"/>
</dbReference>
<name>A0ABW0K372_9BACL</name>
<feature type="transmembrane region" description="Helical" evidence="1">
    <location>
        <begin position="186"/>
        <end position="203"/>
    </location>
</feature>
<evidence type="ECO:0000256" key="1">
    <source>
        <dbReference type="SAM" id="Phobius"/>
    </source>
</evidence>
<keyword evidence="1" id="KW-0472">Membrane</keyword>
<keyword evidence="1" id="KW-1133">Transmembrane helix</keyword>
<organism evidence="2 3">
    <name type="scientific">Paenibacillus aestuarii</name>
    <dbReference type="NCBI Taxonomy" id="516965"/>
    <lineage>
        <taxon>Bacteria</taxon>
        <taxon>Bacillati</taxon>
        <taxon>Bacillota</taxon>
        <taxon>Bacilli</taxon>
        <taxon>Bacillales</taxon>
        <taxon>Paenibacillaceae</taxon>
        <taxon>Paenibacillus</taxon>
    </lineage>
</organism>
<accession>A0ABW0K372</accession>
<comment type="caution">
    <text evidence="2">The sequence shown here is derived from an EMBL/GenBank/DDBJ whole genome shotgun (WGS) entry which is preliminary data.</text>
</comment>
<protein>
    <submittedName>
        <fullName evidence="2">DUF2238 domain-containing protein</fullName>
    </submittedName>
</protein>
<dbReference type="Pfam" id="PF09997">
    <property type="entry name" value="DUF2238"/>
    <property type="match status" value="1"/>
</dbReference>
<gene>
    <name evidence="2" type="ORF">ACFPOG_02705</name>
</gene>
<dbReference type="PIRSF" id="PIRSF020606">
    <property type="entry name" value="UCP020606"/>
    <property type="match status" value="1"/>
</dbReference>
<feature type="transmembrane region" description="Helical" evidence="1">
    <location>
        <begin position="40"/>
        <end position="57"/>
    </location>
</feature>